<evidence type="ECO:0000256" key="1">
    <source>
        <dbReference type="SAM" id="MobiDB-lite"/>
    </source>
</evidence>
<dbReference type="EMBL" id="RBWU01000005">
    <property type="protein sequence ID" value="RKS71727.1"/>
    <property type="molecule type" value="Genomic_DNA"/>
</dbReference>
<feature type="region of interest" description="Disordered" evidence="1">
    <location>
        <begin position="28"/>
        <end position="62"/>
    </location>
</feature>
<evidence type="ECO:0000313" key="2">
    <source>
        <dbReference type="EMBL" id="RKS71727.1"/>
    </source>
</evidence>
<protein>
    <recommendedName>
        <fullName evidence="4">Lipoprotein</fullName>
    </recommendedName>
</protein>
<gene>
    <name evidence="2" type="ORF">BZB76_4534</name>
</gene>
<evidence type="ECO:0008006" key="4">
    <source>
        <dbReference type="Google" id="ProtNLM"/>
    </source>
</evidence>
<reference evidence="2 3" key="1">
    <citation type="submission" date="2018-10" db="EMBL/GenBank/DDBJ databases">
        <title>Genomic Encyclopedia of Archaeal and Bacterial Type Strains, Phase II (KMG-II): from individual species to whole genera.</title>
        <authorList>
            <person name="Goeker M."/>
        </authorList>
    </citation>
    <scope>NUCLEOTIDE SEQUENCE [LARGE SCALE GENOMIC DNA]</scope>
    <source>
        <strain evidence="2 3">DSM 43383</strain>
    </source>
</reference>
<keyword evidence="3" id="KW-1185">Reference proteome</keyword>
<dbReference type="AlphaFoldDB" id="A0A495QHV9"/>
<dbReference type="PROSITE" id="PS51257">
    <property type="entry name" value="PROKAR_LIPOPROTEIN"/>
    <property type="match status" value="1"/>
</dbReference>
<dbReference type="Proteomes" id="UP000274601">
    <property type="component" value="Unassembled WGS sequence"/>
</dbReference>
<accession>A0A495QHV9</accession>
<name>A0A495QHV9_9ACTN</name>
<sequence>MAGSHTRSHRVPAFAAVAVATCAALTSCGDGSETAGPSPSSTAPATSATAPPTGSPAEDSPAEERLVLRWRETGGIAGLGGPGSIPEFSLYSTGRAVVSSGPPQYALTEYRLKPEALQRLLDEARDAGLSRSHTVGSDQIMDAIIAEITMGDATTRVIQPGSESATAPEARFLKRLDPRVWPASDQAAPPKPYRPEKTAVLAGETSGGAKVKNWPLAPLGRGEEAAGARCTVVPASKLPATAPDTVWRSEGKTYSVRLRPLLPAESTCQDVI</sequence>
<organism evidence="2 3">
    <name type="scientific">Actinomadura pelletieri DSM 43383</name>
    <dbReference type="NCBI Taxonomy" id="1120940"/>
    <lineage>
        <taxon>Bacteria</taxon>
        <taxon>Bacillati</taxon>
        <taxon>Actinomycetota</taxon>
        <taxon>Actinomycetes</taxon>
        <taxon>Streptosporangiales</taxon>
        <taxon>Thermomonosporaceae</taxon>
        <taxon>Actinomadura</taxon>
    </lineage>
</organism>
<feature type="compositionally biased region" description="Low complexity" evidence="1">
    <location>
        <begin position="31"/>
        <end position="58"/>
    </location>
</feature>
<evidence type="ECO:0000313" key="3">
    <source>
        <dbReference type="Proteomes" id="UP000274601"/>
    </source>
</evidence>
<proteinExistence type="predicted"/>
<comment type="caution">
    <text evidence="2">The sequence shown here is derived from an EMBL/GenBank/DDBJ whole genome shotgun (WGS) entry which is preliminary data.</text>
</comment>